<gene>
    <name evidence="1" type="ORF">ILEXP_LOCUS9182</name>
</gene>
<protein>
    <submittedName>
        <fullName evidence="1">Uncharacterized protein</fullName>
    </submittedName>
</protein>
<dbReference type="PANTHER" id="PTHR33148:SF2">
    <property type="entry name" value="DUF4228 DOMAIN-CONTAINING PROTEIN"/>
    <property type="match status" value="1"/>
</dbReference>
<name>A0ABC8R9B3_9AQUA</name>
<evidence type="ECO:0000313" key="1">
    <source>
        <dbReference type="EMBL" id="CAK9141589.1"/>
    </source>
</evidence>
<comment type="caution">
    <text evidence="1">The sequence shown here is derived from an EMBL/GenBank/DDBJ whole genome shotgun (WGS) entry which is preliminary data.</text>
</comment>
<organism evidence="1 2">
    <name type="scientific">Ilex paraguariensis</name>
    <name type="common">yerba mate</name>
    <dbReference type="NCBI Taxonomy" id="185542"/>
    <lineage>
        <taxon>Eukaryota</taxon>
        <taxon>Viridiplantae</taxon>
        <taxon>Streptophyta</taxon>
        <taxon>Embryophyta</taxon>
        <taxon>Tracheophyta</taxon>
        <taxon>Spermatophyta</taxon>
        <taxon>Magnoliopsida</taxon>
        <taxon>eudicotyledons</taxon>
        <taxon>Gunneridae</taxon>
        <taxon>Pentapetalae</taxon>
        <taxon>asterids</taxon>
        <taxon>campanulids</taxon>
        <taxon>Aquifoliales</taxon>
        <taxon>Aquifoliaceae</taxon>
        <taxon>Ilex</taxon>
    </lineage>
</organism>
<keyword evidence="2" id="KW-1185">Reference proteome</keyword>
<dbReference type="AlphaFoldDB" id="A0ABC8R9B3"/>
<dbReference type="PANTHER" id="PTHR33148">
    <property type="entry name" value="PLASTID MOVEMENT IMPAIRED PROTEIN-RELATED"/>
    <property type="match status" value="1"/>
</dbReference>
<reference evidence="1 2" key="1">
    <citation type="submission" date="2024-02" db="EMBL/GenBank/DDBJ databases">
        <authorList>
            <person name="Vignale AGUSTIN F."/>
            <person name="Sosa J E."/>
            <person name="Modenutti C."/>
        </authorList>
    </citation>
    <scope>NUCLEOTIDE SEQUENCE [LARGE SCALE GENOMIC DNA]</scope>
</reference>
<sequence>MGNCFALCKTIKNFCAGASASKHQKVLQVVKMDGKIFEFTEPIVVKDLLVNFVGLGVGNSKKASQHLPPSYELMLGNVYYLLPLVGTVQTTVSPAGVSPPDKREQEGSVKRIKVVITKQQLQELLSKQISVQTVLSGLEKKTQLSGDSSISWRPNLESIPEGIEVNMTIENIKLVPFGRKIPDWLTLGTTGMFL</sequence>
<dbReference type="Proteomes" id="UP001642360">
    <property type="component" value="Unassembled WGS sequence"/>
</dbReference>
<dbReference type="EMBL" id="CAUOFW020001152">
    <property type="protein sequence ID" value="CAK9141589.1"/>
    <property type="molecule type" value="Genomic_DNA"/>
</dbReference>
<dbReference type="Pfam" id="PF14009">
    <property type="entry name" value="PADRE"/>
    <property type="match status" value="1"/>
</dbReference>
<accession>A0ABC8R9B3</accession>
<proteinExistence type="predicted"/>
<evidence type="ECO:0000313" key="2">
    <source>
        <dbReference type="Proteomes" id="UP001642360"/>
    </source>
</evidence>
<dbReference type="InterPro" id="IPR025322">
    <property type="entry name" value="PADRE_dom"/>
</dbReference>